<protein>
    <submittedName>
        <fullName evidence="1">Uncharacterized protein</fullName>
    </submittedName>
</protein>
<evidence type="ECO:0000313" key="2">
    <source>
        <dbReference type="Proteomes" id="UP000182652"/>
    </source>
</evidence>
<dbReference type="Proteomes" id="UP000182652">
    <property type="component" value="Unassembled WGS sequence"/>
</dbReference>
<name>A0A1H4RT81_9MICC</name>
<sequence length="74" mass="7737">MAVSVNLGKGLDKDFEDKSLKEILDAPVSALAGITDAKGEFLAKELGIKTVRDLGSNKYFALAGVLVALEGKEG</sequence>
<accession>A0A1H4RT81</accession>
<dbReference type="RefSeq" id="WP_066215271.1">
    <property type="nucleotide sequence ID" value="NZ_FNSN01000003.1"/>
</dbReference>
<keyword evidence="2" id="KW-1185">Reference proteome</keyword>
<dbReference type="AlphaFoldDB" id="A0A1H4RT81"/>
<dbReference type="OrthoDB" id="332209at2"/>
<dbReference type="STRING" id="156980.SAMN04489745_2640"/>
<organism evidence="1 2">
    <name type="scientific">Arthrobacter woluwensis</name>
    <dbReference type="NCBI Taxonomy" id="156980"/>
    <lineage>
        <taxon>Bacteria</taxon>
        <taxon>Bacillati</taxon>
        <taxon>Actinomycetota</taxon>
        <taxon>Actinomycetes</taxon>
        <taxon>Micrococcales</taxon>
        <taxon>Micrococcaceae</taxon>
        <taxon>Arthrobacter</taxon>
    </lineage>
</organism>
<evidence type="ECO:0000313" key="1">
    <source>
        <dbReference type="EMBL" id="SEC34821.1"/>
    </source>
</evidence>
<gene>
    <name evidence="1" type="ORF">SAMN04489745_2640</name>
</gene>
<reference evidence="1 2" key="1">
    <citation type="submission" date="2016-10" db="EMBL/GenBank/DDBJ databases">
        <authorList>
            <person name="de Groot N.N."/>
        </authorList>
    </citation>
    <scope>NUCLEOTIDE SEQUENCE [LARGE SCALE GENOMIC DNA]</scope>
    <source>
        <strain evidence="1 2">DSM 10495</strain>
    </source>
</reference>
<dbReference type="EMBL" id="FNSN01000003">
    <property type="protein sequence ID" value="SEC34821.1"/>
    <property type="molecule type" value="Genomic_DNA"/>
</dbReference>
<proteinExistence type="predicted"/>